<protein>
    <submittedName>
        <fullName evidence="1">Uncharacterized protein</fullName>
    </submittedName>
</protein>
<gene>
    <name evidence="1" type="ORF">D5R95_06705</name>
</gene>
<comment type="caution">
    <text evidence="1">The sequence shown here is derived from an EMBL/GenBank/DDBJ whole genome shotgun (WGS) entry which is preliminary data.</text>
</comment>
<reference evidence="1 2" key="1">
    <citation type="submission" date="2018-08" db="EMBL/GenBank/DDBJ databases">
        <title>The metabolism and importance of syntrophic acetate oxidation coupled to methane or sulfide production in haloalkaline environments.</title>
        <authorList>
            <person name="Timmers P.H.A."/>
            <person name="Vavourakis C.D."/>
            <person name="Sorokin D.Y."/>
            <person name="Sinninghe Damste J.S."/>
            <person name="Muyzer G."/>
            <person name="Stams A.J.M."/>
            <person name="Plugge C.M."/>
        </authorList>
    </citation>
    <scope>NUCLEOTIDE SEQUENCE [LARGE SCALE GENOMIC DNA]</scope>
    <source>
        <strain evidence="1">MSAO_Arc3</strain>
    </source>
</reference>
<dbReference type="EMBL" id="QZAB01000421">
    <property type="protein sequence ID" value="RQD82870.1"/>
    <property type="molecule type" value="Genomic_DNA"/>
</dbReference>
<evidence type="ECO:0000313" key="2">
    <source>
        <dbReference type="Proteomes" id="UP000284763"/>
    </source>
</evidence>
<organism evidence="1 2">
    <name type="scientific">Methanosalsum natronophilum</name>
    <dbReference type="NCBI Taxonomy" id="768733"/>
    <lineage>
        <taxon>Archaea</taxon>
        <taxon>Methanobacteriati</taxon>
        <taxon>Methanobacteriota</taxon>
        <taxon>Stenosarchaea group</taxon>
        <taxon>Methanomicrobia</taxon>
        <taxon>Methanosarcinales</taxon>
        <taxon>Methanosarcinaceae</taxon>
        <taxon>Methanosalsum</taxon>
    </lineage>
</organism>
<accession>A0A3R7X5N9</accession>
<name>A0A3R7X5N9_9EURY</name>
<proteinExistence type="predicted"/>
<evidence type="ECO:0000313" key="1">
    <source>
        <dbReference type="EMBL" id="RQD82870.1"/>
    </source>
</evidence>
<sequence>MDIFEQLGYRTQTSDFDKYEVIPSPKERRYNLTECILCNLINNGLLDQKNTEYILRQSFENTESGISMSYSNIVDYLNNNILSNLFKQEYPEQTMVFDVDIFRKYVLVNGFKINEKLTYEIYSKGAAIEQQYGLHVFHWSNYLITTYFVKKHLENCMQIKHETNNDKNKYLVNLKDGLDFALKVSNKALQRAAKRNAVPSYISAELIFRCEKCHKKITQDDLFETRHDCQGELNQNNNSENSD</sequence>
<dbReference type="Proteomes" id="UP000284763">
    <property type="component" value="Unassembled WGS sequence"/>
</dbReference>
<dbReference type="AlphaFoldDB" id="A0A3R7X5N9"/>